<reference evidence="1 2" key="1">
    <citation type="journal article" date="2016" name="Genome Announc.">
        <title>Draft Genome Sequence of Planomonospora sphaerica JCM9374, a Rare Actinomycete.</title>
        <authorList>
            <person name="Dohra H."/>
            <person name="Suzuki T."/>
            <person name="Inoue Y."/>
            <person name="Kodani S."/>
        </authorList>
    </citation>
    <scope>NUCLEOTIDE SEQUENCE [LARGE SCALE GENOMIC DNA]</scope>
    <source>
        <strain evidence="1 2">JCM 9374</strain>
    </source>
</reference>
<proteinExistence type="predicted"/>
<comment type="caution">
    <text evidence="1">The sequence shown here is derived from an EMBL/GenBank/DDBJ whole genome shotgun (WGS) entry which is preliminary data.</text>
</comment>
<dbReference type="Proteomes" id="UP000077701">
    <property type="component" value="Unassembled WGS sequence"/>
</dbReference>
<name>A0A171C0C3_9ACTN</name>
<dbReference type="AlphaFoldDB" id="A0A171C0C3"/>
<protein>
    <submittedName>
        <fullName evidence="1">Uncharacterized protein</fullName>
    </submittedName>
</protein>
<dbReference type="Pfam" id="PF19654">
    <property type="entry name" value="DUF6157"/>
    <property type="match status" value="1"/>
</dbReference>
<evidence type="ECO:0000313" key="1">
    <source>
        <dbReference type="EMBL" id="GAT65884.1"/>
    </source>
</evidence>
<accession>A0A171C0C3</accession>
<evidence type="ECO:0000313" key="2">
    <source>
        <dbReference type="Proteomes" id="UP000077701"/>
    </source>
</evidence>
<dbReference type="OrthoDB" id="2361182at2"/>
<keyword evidence="2" id="KW-1185">Reference proteome</keyword>
<sequence length="142" mass="15896">MDLNYYDTLIAVAEDCPVDESTVPPPGRDGKKTIAVVQFEMLSDGPGELTQEDVLFETWLRRQEGLGAVPEAERAELRARLFAKPQACLRASPLPKKYGWGLLFDARGRVTLCPMESEDYRRIVAGSVPDVTVRRAMRSRRG</sequence>
<dbReference type="EMBL" id="BDCX01000003">
    <property type="protein sequence ID" value="GAT65884.1"/>
    <property type="molecule type" value="Genomic_DNA"/>
</dbReference>
<dbReference type="RefSeq" id="WP_068895651.1">
    <property type="nucleotide sequence ID" value="NZ_BDCX01000003.1"/>
</dbReference>
<dbReference type="InterPro" id="IPR046155">
    <property type="entry name" value="DUF6157"/>
</dbReference>
<gene>
    <name evidence="1" type="ORF">PS9374_01528</name>
</gene>
<reference evidence="2" key="2">
    <citation type="submission" date="2016-04" db="EMBL/GenBank/DDBJ databases">
        <title>Planomonospora sphaerica JCM9374 whole genome shotgun sequence.</title>
        <authorList>
            <person name="Suzuki T."/>
            <person name="Dohra H."/>
            <person name="Kodani S."/>
        </authorList>
    </citation>
    <scope>NUCLEOTIDE SEQUENCE [LARGE SCALE GENOMIC DNA]</scope>
    <source>
        <strain evidence="2">JCM 9374</strain>
    </source>
</reference>
<organism evidence="1 2">
    <name type="scientific">Planomonospora sphaerica</name>
    <dbReference type="NCBI Taxonomy" id="161355"/>
    <lineage>
        <taxon>Bacteria</taxon>
        <taxon>Bacillati</taxon>
        <taxon>Actinomycetota</taxon>
        <taxon>Actinomycetes</taxon>
        <taxon>Streptosporangiales</taxon>
        <taxon>Streptosporangiaceae</taxon>
        <taxon>Planomonospora</taxon>
    </lineage>
</organism>
<dbReference type="STRING" id="161355.PS9374_01528"/>